<dbReference type="Pfam" id="PF00313">
    <property type="entry name" value="CSD"/>
    <property type="match status" value="1"/>
</dbReference>
<name>A0A839Z5X1_9SPHN</name>
<accession>A0A839Z5X1</accession>
<dbReference type="RefSeq" id="WP_183933373.1">
    <property type="nucleotide sequence ID" value="NZ_JACICF010000001.1"/>
</dbReference>
<evidence type="ECO:0000259" key="1">
    <source>
        <dbReference type="PROSITE" id="PS51857"/>
    </source>
</evidence>
<dbReference type="GO" id="GO:0003676">
    <property type="term" value="F:nucleic acid binding"/>
    <property type="evidence" value="ECO:0007669"/>
    <property type="project" value="InterPro"/>
</dbReference>
<dbReference type="PROSITE" id="PS51857">
    <property type="entry name" value="CSD_2"/>
    <property type="match status" value="1"/>
</dbReference>
<dbReference type="Proteomes" id="UP000578569">
    <property type="component" value="Unassembled WGS sequence"/>
</dbReference>
<organism evidence="2 3">
    <name type="scientific">Sphingomicrobium lutaoense</name>
    <dbReference type="NCBI Taxonomy" id="515949"/>
    <lineage>
        <taxon>Bacteria</taxon>
        <taxon>Pseudomonadati</taxon>
        <taxon>Pseudomonadota</taxon>
        <taxon>Alphaproteobacteria</taxon>
        <taxon>Sphingomonadales</taxon>
        <taxon>Sphingomonadaceae</taxon>
        <taxon>Sphingomicrobium</taxon>
    </lineage>
</organism>
<gene>
    <name evidence="2" type="ORF">FHS50_001107</name>
</gene>
<protein>
    <submittedName>
        <fullName evidence="2">Cold shock CspA family protein</fullName>
    </submittedName>
</protein>
<evidence type="ECO:0000313" key="3">
    <source>
        <dbReference type="Proteomes" id="UP000578569"/>
    </source>
</evidence>
<feature type="domain" description="CSD" evidence="1">
    <location>
        <begin position="5"/>
        <end position="71"/>
    </location>
</feature>
<keyword evidence="3" id="KW-1185">Reference proteome</keyword>
<dbReference type="SUPFAM" id="SSF50249">
    <property type="entry name" value="Nucleic acid-binding proteins"/>
    <property type="match status" value="1"/>
</dbReference>
<proteinExistence type="predicted"/>
<sequence>MAVMIEYGFITAYNSKHHVGIIKPDEGGEELLVTVNDLKSSGLENLARKHRVAFERVKDDRGREHAAHITVLQYPPVSTEERERFDYQRCLEHSIKLGF</sequence>
<comment type="caution">
    <text evidence="2">The sequence shown here is derived from an EMBL/GenBank/DDBJ whole genome shotgun (WGS) entry which is preliminary data.</text>
</comment>
<dbReference type="InterPro" id="IPR012340">
    <property type="entry name" value="NA-bd_OB-fold"/>
</dbReference>
<evidence type="ECO:0000313" key="2">
    <source>
        <dbReference type="EMBL" id="MBB3764084.1"/>
    </source>
</evidence>
<dbReference type="Gene3D" id="2.40.50.140">
    <property type="entry name" value="Nucleic acid-binding proteins"/>
    <property type="match status" value="1"/>
</dbReference>
<reference evidence="2 3" key="1">
    <citation type="submission" date="2020-08" db="EMBL/GenBank/DDBJ databases">
        <title>Genomic Encyclopedia of Type Strains, Phase IV (KMG-IV): sequencing the most valuable type-strain genomes for metagenomic binning, comparative biology and taxonomic classification.</title>
        <authorList>
            <person name="Goeker M."/>
        </authorList>
    </citation>
    <scope>NUCLEOTIDE SEQUENCE [LARGE SCALE GENOMIC DNA]</scope>
    <source>
        <strain evidence="2 3">DSM 24194</strain>
    </source>
</reference>
<dbReference type="InterPro" id="IPR002059">
    <property type="entry name" value="CSP_DNA-bd"/>
</dbReference>
<dbReference type="AlphaFoldDB" id="A0A839Z5X1"/>
<dbReference type="EMBL" id="JACICF010000001">
    <property type="protein sequence ID" value="MBB3764084.1"/>
    <property type="molecule type" value="Genomic_DNA"/>
</dbReference>